<reference evidence="1" key="1">
    <citation type="journal article" date="2021" name="Open Biol.">
        <title>Shared evolutionary footprints suggest mitochondrial oxidative damage underlies multiple complex I losses in fungi.</title>
        <authorList>
            <person name="Schikora-Tamarit M.A."/>
            <person name="Marcet-Houben M."/>
            <person name="Nosek J."/>
            <person name="Gabaldon T."/>
        </authorList>
    </citation>
    <scope>NUCLEOTIDE SEQUENCE</scope>
    <source>
        <strain evidence="1">NCAIM Y.01608</strain>
    </source>
</reference>
<dbReference type="Proteomes" id="UP000788993">
    <property type="component" value="Unassembled WGS sequence"/>
</dbReference>
<dbReference type="AlphaFoldDB" id="A0A9P8T902"/>
<organism evidence="1 2">
    <name type="scientific">Ogataea polymorpha</name>
    <dbReference type="NCBI Taxonomy" id="460523"/>
    <lineage>
        <taxon>Eukaryota</taxon>
        <taxon>Fungi</taxon>
        <taxon>Dikarya</taxon>
        <taxon>Ascomycota</taxon>
        <taxon>Saccharomycotina</taxon>
        <taxon>Pichiomycetes</taxon>
        <taxon>Pichiales</taxon>
        <taxon>Pichiaceae</taxon>
        <taxon>Ogataea</taxon>
    </lineage>
</organism>
<keyword evidence="2" id="KW-1185">Reference proteome</keyword>
<evidence type="ECO:0000313" key="2">
    <source>
        <dbReference type="Proteomes" id="UP000788993"/>
    </source>
</evidence>
<dbReference type="EMBL" id="JAEUBD010000983">
    <property type="protein sequence ID" value="KAH3669770.1"/>
    <property type="molecule type" value="Genomic_DNA"/>
</dbReference>
<comment type="caution">
    <text evidence="1">The sequence shown here is derived from an EMBL/GenBank/DDBJ whole genome shotgun (WGS) entry which is preliminary data.</text>
</comment>
<evidence type="ECO:0000313" key="1">
    <source>
        <dbReference type="EMBL" id="KAH3669770.1"/>
    </source>
</evidence>
<name>A0A9P8T902_9ASCO</name>
<reference evidence="1" key="2">
    <citation type="submission" date="2021-01" db="EMBL/GenBank/DDBJ databases">
        <authorList>
            <person name="Schikora-Tamarit M.A."/>
        </authorList>
    </citation>
    <scope>NUCLEOTIDE SEQUENCE</scope>
    <source>
        <strain evidence="1">NCAIM Y.01608</strain>
    </source>
</reference>
<sequence length="98" mass="10893">MADHTEYLPPTQFSKPNMFLVSIPNLATSEALVLKATKCFTMWASSFALCKNQFFAVFALAQVSAVVKVFEAIRNNVVSALHFFKVSAMWVPSTLDTK</sequence>
<gene>
    <name evidence="1" type="ORF">OGATHE_002582</name>
</gene>
<accession>A0A9P8T902</accession>
<proteinExistence type="predicted"/>
<protein>
    <submittedName>
        <fullName evidence="1">Uncharacterized protein</fullName>
    </submittedName>
</protein>